<reference evidence="1" key="2">
    <citation type="journal article" date="2015" name="Data Brief">
        <title>Shoot transcriptome of the giant reed, Arundo donax.</title>
        <authorList>
            <person name="Barrero R.A."/>
            <person name="Guerrero F.D."/>
            <person name="Moolhuijzen P."/>
            <person name="Goolsby J.A."/>
            <person name="Tidwell J."/>
            <person name="Bellgard S.E."/>
            <person name="Bellgard M.I."/>
        </authorList>
    </citation>
    <scope>NUCLEOTIDE SEQUENCE</scope>
    <source>
        <tissue evidence="1">Shoot tissue taken approximately 20 cm above the soil surface</tissue>
    </source>
</reference>
<accession>A0A0A8YXE6</accession>
<organism evidence="1">
    <name type="scientific">Arundo donax</name>
    <name type="common">Giant reed</name>
    <name type="synonym">Donax arundinaceus</name>
    <dbReference type="NCBI Taxonomy" id="35708"/>
    <lineage>
        <taxon>Eukaryota</taxon>
        <taxon>Viridiplantae</taxon>
        <taxon>Streptophyta</taxon>
        <taxon>Embryophyta</taxon>
        <taxon>Tracheophyta</taxon>
        <taxon>Spermatophyta</taxon>
        <taxon>Magnoliopsida</taxon>
        <taxon>Liliopsida</taxon>
        <taxon>Poales</taxon>
        <taxon>Poaceae</taxon>
        <taxon>PACMAD clade</taxon>
        <taxon>Arundinoideae</taxon>
        <taxon>Arundineae</taxon>
        <taxon>Arundo</taxon>
    </lineage>
</organism>
<proteinExistence type="predicted"/>
<reference evidence="1" key="1">
    <citation type="submission" date="2014-09" db="EMBL/GenBank/DDBJ databases">
        <authorList>
            <person name="Magalhaes I.L.F."/>
            <person name="Oliveira U."/>
            <person name="Santos F.R."/>
            <person name="Vidigal T.H.D.A."/>
            <person name="Brescovit A.D."/>
            <person name="Santos A.J."/>
        </authorList>
    </citation>
    <scope>NUCLEOTIDE SEQUENCE</scope>
    <source>
        <tissue evidence="1">Shoot tissue taken approximately 20 cm above the soil surface</tissue>
    </source>
</reference>
<sequence>MRRDSYVGFAKMDK</sequence>
<evidence type="ECO:0000313" key="1">
    <source>
        <dbReference type="EMBL" id="JAD27297.1"/>
    </source>
</evidence>
<protein>
    <submittedName>
        <fullName evidence="1">Uncharacterized protein</fullName>
    </submittedName>
</protein>
<dbReference type="EMBL" id="GBRH01270598">
    <property type="protein sequence ID" value="JAD27297.1"/>
    <property type="molecule type" value="Transcribed_RNA"/>
</dbReference>
<name>A0A0A8YXE6_ARUDO</name>